<dbReference type="AlphaFoldDB" id="A0A1R4A913"/>
<accession>A0A1R4A913</accession>
<name>A0A1R4A913_9ARCH</name>
<reference evidence="2" key="1">
    <citation type="submission" date="2016-06" db="EMBL/GenBank/DDBJ databases">
        <authorList>
            <person name="Toshchakov V.S."/>
        </authorList>
    </citation>
    <scope>NUCLEOTIDE SEQUENCE [LARGE SCALE GENOMIC DNA]</scope>
    <source>
        <strain>PM4 (JCM 30641</strain>
        <strain evidence="2">\VKM B-2940)</strain>
    </source>
</reference>
<sequence length="482" mass="53381">MNSRVENNNIILPRYISWCLSGKSCIKNHNGIVNFTIDVTKYSASYERDTCISFNILQNGTVKTSGVFLNVGGTGIYKYTCMNLSGNICLTSTYKCFCRRFGCYNNEPVYKPYYKTLTKSSSYVVNEIKSGDIGYNGNNCIYTADLNGLDNGKGIDTNTCDLFGKYIDLKPKAAEHNFSLYNSDVSYKGFLVGDESYDESDAGCDLSFHFNLTDLGAAIGTYDISSNVPQCLPYTSELITSIKAINQPEAEVELLPRNPSHEIGINVTGDSNKMTTENNDLELLMLNGLSFVPVVGIIPTAASFVITAQNLVKCITSKSLQQSNYGDQPATVTYATCGGKLFRNCQARSCSLKNFYSTGLVGKICMNNQYITEPFTLCISYSSMITPFSEQGATIKDKINFTPATLIYNNSIPSSLSDYTLYLKNENTNTIYKLSKRDTLFGFFVNPSQNYDLYKYIYGKLSLVATINSNDLVMGGEYNVHL</sequence>
<gene>
    <name evidence="1" type="ORF">CPM_1650</name>
</gene>
<evidence type="ECO:0000313" key="2">
    <source>
        <dbReference type="Proteomes" id="UP000187822"/>
    </source>
</evidence>
<proteinExistence type="predicted"/>
<protein>
    <submittedName>
        <fullName evidence="1">Uncharacterized protein</fullName>
    </submittedName>
</protein>
<dbReference type="EMBL" id="LT719092">
    <property type="protein sequence ID" value="SJK85437.1"/>
    <property type="molecule type" value="Genomic_DNA"/>
</dbReference>
<dbReference type="GeneID" id="30928232"/>
<dbReference type="Proteomes" id="UP000187822">
    <property type="component" value="Chromosome I"/>
</dbReference>
<dbReference type="RefSeq" id="WP_077076594.1">
    <property type="nucleotide sequence ID" value="NZ_LT719092.1"/>
</dbReference>
<organism evidence="1 2">
    <name type="scientific">Cuniculiplasma divulgatum</name>
    <dbReference type="NCBI Taxonomy" id="1673428"/>
    <lineage>
        <taxon>Archaea</taxon>
        <taxon>Methanobacteriati</taxon>
        <taxon>Thermoplasmatota</taxon>
        <taxon>Thermoplasmata</taxon>
        <taxon>Thermoplasmatales</taxon>
        <taxon>Cuniculiplasmataceae</taxon>
        <taxon>Cuniculiplasma</taxon>
    </lineage>
</organism>
<evidence type="ECO:0000313" key="1">
    <source>
        <dbReference type="EMBL" id="SJK85437.1"/>
    </source>
</evidence>
<dbReference type="STRING" id="1673428.CPM_1650"/>
<dbReference type="KEGG" id="cdiv:CPM_1650"/>
<keyword evidence="2" id="KW-1185">Reference proteome</keyword>